<keyword evidence="3" id="KW-1185">Reference proteome</keyword>
<gene>
    <name evidence="2" type="ORF">SAMN05216207_104634</name>
</gene>
<dbReference type="RefSeq" id="WP_093353490.1">
    <property type="nucleotide sequence ID" value="NZ_FOUY01000046.1"/>
</dbReference>
<evidence type="ECO:0000313" key="2">
    <source>
        <dbReference type="EMBL" id="SFO34881.1"/>
    </source>
</evidence>
<dbReference type="EMBL" id="FOUY01000046">
    <property type="protein sequence ID" value="SFO34881.1"/>
    <property type="molecule type" value="Genomic_DNA"/>
</dbReference>
<protein>
    <submittedName>
        <fullName evidence="2">Uncharacterized protein</fullName>
    </submittedName>
</protein>
<dbReference type="STRING" id="260086.SAMN05216207_104634"/>
<sequence>MTAGAYLDPDDGPLDDVDDKRPSLHLRKAEAARWLDVVFGDRRGYVAMAWGLDPFRNAEGRYEHRRWVERSYAWPASRDELLGEVAELLAAADDGNLSVDVYVTPHLRTSRGRRGPTNPKGSNALPPTLLHADMDGPAADGELYDLLASLRTASGTDGHEHGIVLLDAPLDDRARWVQCQRALRDRLGGGVDDKIADNDLLRLPGTVNAKPTVPASGPTGPPLPVAPIGWTGRVWSLAELADVLGVDLDQPAPPLPVAAGGTADAPETVPAPTNLPDRLRRAVDGFTEAPNKSNAWQQLVSLAVVFGYGRDESFALVVEHALPHIGRFAPRALVEFDRSWAKAQAYQAQRPDRDRRRPALSPVSDGTAAAAESIGERAEPLALDDARAVVIAPSERAPADLLAGLLAFLRTWLLMPDVVPLVAALAVAVGARDGEGDPAWLLLISDPSSGKTEIIRLFDAVAEARLDDVTVAGLLSWSKGRKPHPVGVLTRIRRGLLTLGDLSTLLAGSDHGGRDAVYALLRRVADGEVVRDVAAPSGAAVPGSLSWSGRIHIIGGATSVIDRYANHTAALGDRWLSCRPHPMTRAQSREAARMCRARDLPEHRAHGAKLVAELVATARTRLDNDADLSEPLAALIEDAAQVTAWGRASVPRAAYGRREVEGVATVEAPMRLVRQLDVVARGVLALGLSEQDAAVVVRRLAVDSMPAQRAGVLRALAGCSEPVSTAQVARLAGEAPGARPLHWNVTARALEELSTVGVVDAIVLGGDGSEGPDAPATESGTAADGRVSTRWRLADADAEVVRDVMTGLTCMDLSHEAGAAPS</sequence>
<dbReference type="OrthoDB" id="3694326at2"/>
<evidence type="ECO:0000313" key="3">
    <source>
        <dbReference type="Proteomes" id="UP000199614"/>
    </source>
</evidence>
<evidence type="ECO:0000256" key="1">
    <source>
        <dbReference type="SAM" id="MobiDB-lite"/>
    </source>
</evidence>
<proteinExistence type="predicted"/>
<name>A0A1I5GH29_PSUAM</name>
<dbReference type="Proteomes" id="UP000199614">
    <property type="component" value="Unassembled WGS sequence"/>
</dbReference>
<feature type="region of interest" description="Disordered" evidence="1">
    <location>
        <begin position="347"/>
        <end position="371"/>
    </location>
</feature>
<dbReference type="AlphaFoldDB" id="A0A1I5GH29"/>
<accession>A0A1I5GH29</accession>
<reference evidence="2 3" key="1">
    <citation type="submission" date="2016-10" db="EMBL/GenBank/DDBJ databases">
        <authorList>
            <person name="de Groot N.N."/>
        </authorList>
    </citation>
    <scope>NUCLEOTIDE SEQUENCE [LARGE SCALE GENOMIC DNA]</scope>
    <source>
        <strain evidence="2 3">CGMCC 4.1877</strain>
    </source>
</reference>
<organism evidence="2 3">
    <name type="scientific">Pseudonocardia ammonioxydans</name>
    <dbReference type="NCBI Taxonomy" id="260086"/>
    <lineage>
        <taxon>Bacteria</taxon>
        <taxon>Bacillati</taxon>
        <taxon>Actinomycetota</taxon>
        <taxon>Actinomycetes</taxon>
        <taxon>Pseudonocardiales</taxon>
        <taxon>Pseudonocardiaceae</taxon>
        <taxon>Pseudonocardia</taxon>
    </lineage>
</organism>